<evidence type="ECO:0000313" key="1">
    <source>
        <dbReference type="EMBL" id="QHT68550.1"/>
    </source>
</evidence>
<reference evidence="1 2" key="1">
    <citation type="submission" date="2020-01" db="EMBL/GenBank/DDBJ databases">
        <authorList>
            <person name="Kim M.K."/>
        </authorList>
    </citation>
    <scope>NUCLEOTIDE SEQUENCE [LARGE SCALE GENOMIC DNA]</scope>
    <source>
        <strain evidence="1 2">172606-1</strain>
    </source>
</reference>
<dbReference type="Proteomes" id="UP000480178">
    <property type="component" value="Chromosome"/>
</dbReference>
<dbReference type="AlphaFoldDB" id="A0A6C0GLN6"/>
<keyword evidence="2" id="KW-1185">Reference proteome</keyword>
<dbReference type="EMBL" id="CP048222">
    <property type="protein sequence ID" value="QHT68550.1"/>
    <property type="molecule type" value="Genomic_DNA"/>
</dbReference>
<dbReference type="KEGG" id="rhoz:GXP67_18820"/>
<accession>A0A6C0GLN6</accession>
<sequence>MLIKNFPPSPALREYISKYQVTRLFFDKNSPLPIKYHTPHPEHCITFYARDKQRYSLIDSPLIITYPRCAINGMYDVPINRYGGHDFVAIKVVMQPGILLRLTGILPQELSNSFVDAENLWGKEVRITCERLINAQDLPEMFSILEIFFNNLFMIHLNKKAHPVDKASLFILNQKDPASLEWLADQSCLSKRQFIRKFEERQGISPKSFDRITRFDRAYRMKNAQPT</sequence>
<protein>
    <submittedName>
        <fullName evidence="1">Helix-turn-helix transcriptional regulator</fullName>
    </submittedName>
</protein>
<organism evidence="1 2">
    <name type="scientific">Rhodocytophaga rosea</name>
    <dbReference type="NCBI Taxonomy" id="2704465"/>
    <lineage>
        <taxon>Bacteria</taxon>
        <taxon>Pseudomonadati</taxon>
        <taxon>Bacteroidota</taxon>
        <taxon>Cytophagia</taxon>
        <taxon>Cytophagales</taxon>
        <taxon>Rhodocytophagaceae</taxon>
        <taxon>Rhodocytophaga</taxon>
    </lineage>
</organism>
<proteinExistence type="predicted"/>
<dbReference type="RefSeq" id="WP_162444561.1">
    <property type="nucleotide sequence ID" value="NZ_CP048222.1"/>
</dbReference>
<gene>
    <name evidence="1" type="ORF">GXP67_18820</name>
</gene>
<name>A0A6C0GLN6_9BACT</name>
<dbReference type="Gene3D" id="1.10.10.60">
    <property type="entry name" value="Homeodomain-like"/>
    <property type="match status" value="1"/>
</dbReference>
<evidence type="ECO:0000313" key="2">
    <source>
        <dbReference type="Proteomes" id="UP000480178"/>
    </source>
</evidence>